<reference evidence="13" key="1">
    <citation type="journal article" date="2022" name="Front. Microbiol.">
        <title>New perspectives on an old grouping: The genomic and phenotypic variability of Oxalobacter formigenes and the implications for calcium oxalate stone prevention.</title>
        <authorList>
            <person name="Chmiel J.A."/>
            <person name="Carr C."/>
            <person name="Stuivenberg G.A."/>
            <person name="Venema R."/>
            <person name="Chanyi R.M."/>
            <person name="Al K.F."/>
            <person name="Giguere D."/>
            <person name="Say H."/>
            <person name="Akouris P.P."/>
            <person name="Dominguez Romero S.A."/>
            <person name="Kwong A."/>
            <person name="Tai V."/>
            <person name="Koval S.F."/>
            <person name="Razvi H."/>
            <person name="Bjazevic J."/>
            <person name="Burton J.P."/>
        </authorList>
    </citation>
    <scope>NUCLEOTIDE SEQUENCE</scope>
    <source>
        <strain evidence="13">WoOx3</strain>
    </source>
</reference>
<gene>
    <name evidence="12 13" type="primary">crcB</name>
    <name evidence="12" type="synonym">fluC</name>
    <name evidence="13" type="ORF">NB640_12815</name>
</gene>
<evidence type="ECO:0000256" key="9">
    <source>
        <dbReference type="ARBA" id="ARBA00023303"/>
    </source>
</evidence>
<keyword evidence="9 12" id="KW-0407">Ion channel</keyword>
<evidence type="ECO:0000256" key="6">
    <source>
        <dbReference type="ARBA" id="ARBA00023053"/>
    </source>
</evidence>
<dbReference type="Proteomes" id="UP001156215">
    <property type="component" value="Chromosome"/>
</dbReference>
<evidence type="ECO:0000256" key="7">
    <source>
        <dbReference type="ARBA" id="ARBA00023065"/>
    </source>
</evidence>
<evidence type="ECO:0000256" key="4">
    <source>
        <dbReference type="ARBA" id="ARBA00022692"/>
    </source>
</evidence>
<keyword evidence="12" id="KW-0813">Transport</keyword>
<keyword evidence="5 12" id="KW-1133">Transmembrane helix</keyword>
<keyword evidence="12" id="KW-0479">Metal-binding</keyword>
<keyword evidence="8 12" id="KW-0472">Membrane</keyword>
<evidence type="ECO:0000256" key="3">
    <source>
        <dbReference type="ARBA" id="ARBA00022519"/>
    </source>
</evidence>
<evidence type="ECO:0000256" key="10">
    <source>
        <dbReference type="ARBA" id="ARBA00035120"/>
    </source>
</evidence>
<dbReference type="GO" id="GO:0062054">
    <property type="term" value="F:fluoride channel activity"/>
    <property type="evidence" value="ECO:0007669"/>
    <property type="project" value="UniProtKB-UniRule"/>
</dbReference>
<keyword evidence="4 12" id="KW-0812">Transmembrane</keyword>
<accession>A0A9E9P2N0</accession>
<proteinExistence type="inferred from homology"/>
<dbReference type="PANTHER" id="PTHR28259:SF1">
    <property type="entry name" value="FLUORIDE EXPORT PROTEIN 1-RELATED"/>
    <property type="match status" value="1"/>
</dbReference>
<evidence type="ECO:0000256" key="8">
    <source>
        <dbReference type="ARBA" id="ARBA00023136"/>
    </source>
</evidence>
<dbReference type="KEGG" id="ovb:NB640_12815"/>
<dbReference type="NCBIfam" id="TIGR00494">
    <property type="entry name" value="crcB"/>
    <property type="match status" value="1"/>
</dbReference>
<evidence type="ECO:0000256" key="11">
    <source>
        <dbReference type="ARBA" id="ARBA00035585"/>
    </source>
</evidence>
<dbReference type="NCBIfam" id="NF010792">
    <property type="entry name" value="PRK14196.1"/>
    <property type="match status" value="1"/>
</dbReference>
<sequence>MYYSILSICIGASLGALSRWLLGNALNAFFPLMPPGTLAANLIGSFLIGVSITFFASLPELSPAWRLLVITGFLGSLTTFSTFSAEVTILLKEGEVMWGCIVIATHVLGCLFMTLLGMLSLTLLKTIK</sequence>
<dbReference type="GO" id="GO:0046872">
    <property type="term" value="F:metal ion binding"/>
    <property type="evidence" value="ECO:0007669"/>
    <property type="project" value="UniProtKB-KW"/>
</dbReference>
<keyword evidence="14" id="KW-1185">Reference proteome</keyword>
<comment type="catalytic activity">
    <reaction evidence="11">
        <text>fluoride(in) = fluoride(out)</text>
        <dbReference type="Rhea" id="RHEA:76159"/>
        <dbReference type="ChEBI" id="CHEBI:17051"/>
    </reaction>
    <physiologicalReaction direction="left-to-right" evidence="11">
        <dbReference type="Rhea" id="RHEA:76160"/>
    </physiologicalReaction>
</comment>
<evidence type="ECO:0000256" key="12">
    <source>
        <dbReference type="HAMAP-Rule" id="MF_00454"/>
    </source>
</evidence>
<name>A0A9E9P2N0_9BURK</name>
<dbReference type="EMBL" id="CP098242">
    <property type="protein sequence ID" value="WAW10077.1"/>
    <property type="molecule type" value="Genomic_DNA"/>
</dbReference>
<comment type="function">
    <text evidence="12">Fluoride-specific ion channel. Important for reducing fluoride concentration in the cell, thus reducing its toxicity.</text>
</comment>
<dbReference type="PANTHER" id="PTHR28259">
    <property type="entry name" value="FLUORIDE EXPORT PROTEIN 1-RELATED"/>
    <property type="match status" value="1"/>
</dbReference>
<evidence type="ECO:0000313" key="13">
    <source>
        <dbReference type="EMBL" id="WAW10077.1"/>
    </source>
</evidence>
<comment type="similarity">
    <text evidence="10 12">Belongs to the fluoride channel Fluc/FEX (TC 1.A.43) family.</text>
</comment>
<dbReference type="HAMAP" id="MF_00454">
    <property type="entry name" value="FluC"/>
    <property type="match status" value="1"/>
</dbReference>
<keyword evidence="6 12" id="KW-0915">Sodium</keyword>
<feature type="binding site" evidence="12">
    <location>
        <position position="75"/>
    </location>
    <ligand>
        <name>Na(+)</name>
        <dbReference type="ChEBI" id="CHEBI:29101"/>
        <note>structural</note>
    </ligand>
</feature>
<feature type="binding site" evidence="12">
    <location>
        <position position="78"/>
    </location>
    <ligand>
        <name>Na(+)</name>
        <dbReference type="ChEBI" id="CHEBI:29101"/>
        <note>structural</note>
    </ligand>
</feature>
<dbReference type="GO" id="GO:0005886">
    <property type="term" value="C:plasma membrane"/>
    <property type="evidence" value="ECO:0007669"/>
    <property type="project" value="UniProtKB-SubCell"/>
</dbReference>
<comment type="activity regulation">
    <text evidence="12">Na(+) is not transported, but it plays an essential structural role and its presence is essential for fluoride channel function.</text>
</comment>
<evidence type="ECO:0000256" key="2">
    <source>
        <dbReference type="ARBA" id="ARBA00022475"/>
    </source>
</evidence>
<feature type="transmembrane region" description="Helical" evidence="12">
    <location>
        <begin position="35"/>
        <end position="55"/>
    </location>
</feature>
<feature type="transmembrane region" description="Helical" evidence="12">
    <location>
        <begin position="96"/>
        <end position="124"/>
    </location>
</feature>
<keyword evidence="2 12" id="KW-1003">Cell membrane</keyword>
<dbReference type="InterPro" id="IPR003691">
    <property type="entry name" value="FluC"/>
</dbReference>
<comment type="subcellular location">
    <subcellularLocation>
        <location evidence="1 12">Cell membrane</location>
        <topology evidence="1 12">Multi-pass membrane protein</topology>
    </subcellularLocation>
</comment>
<keyword evidence="7 12" id="KW-0406">Ion transport</keyword>
<dbReference type="AlphaFoldDB" id="A0A9E9P2N0"/>
<evidence type="ECO:0000313" key="14">
    <source>
        <dbReference type="Proteomes" id="UP001156215"/>
    </source>
</evidence>
<feature type="transmembrane region" description="Helical" evidence="12">
    <location>
        <begin position="67"/>
        <end position="90"/>
    </location>
</feature>
<dbReference type="Pfam" id="PF02537">
    <property type="entry name" value="CRCB"/>
    <property type="match status" value="1"/>
</dbReference>
<dbReference type="RefSeq" id="WP_269309075.1">
    <property type="nucleotide sequence ID" value="NZ_CP098242.1"/>
</dbReference>
<keyword evidence="3" id="KW-0997">Cell inner membrane</keyword>
<protein>
    <recommendedName>
        <fullName evidence="12">Fluoride-specific ion channel FluC</fullName>
    </recommendedName>
</protein>
<evidence type="ECO:0000256" key="5">
    <source>
        <dbReference type="ARBA" id="ARBA00022989"/>
    </source>
</evidence>
<evidence type="ECO:0000256" key="1">
    <source>
        <dbReference type="ARBA" id="ARBA00004651"/>
    </source>
</evidence>
<organism evidence="13 14">
    <name type="scientific">Oxalobacter vibrioformis</name>
    <dbReference type="NCBI Taxonomy" id="933080"/>
    <lineage>
        <taxon>Bacteria</taxon>
        <taxon>Pseudomonadati</taxon>
        <taxon>Pseudomonadota</taxon>
        <taxon>Betaproteobacteria</taxon>
        <taxon>Burkholderiales</taxon>
        <taxon>Oxalobacteraceae</taxon>
        <taxon>Oxalobacter</taxon>
    </lineage>
</organism>
<dbReference type="GO" id="GO:0140114">
    <property type="term" value="P:cellular detoxification of fluoride"/>
    <property type="evidence" value="ECO:0007669"/>
    <property type="project" value="UniProtKB-UniRule"/>
</dbReference>